<accession>A0A833VCD0</accession>
<dbReference type="AlphaFoldDB" id="A0A833VCD0"/>
<dbReference type="OrthoDB" id="586012at2759"/>
<dbReference type="Proteomes" id="UP000623129">
    <property type="component" value="Unassembled WGS sequence"/>
</dbReference>
<sequence length="114" mass="13264">MITCKSCFSILSPLLRKVHWMKKERRAPNFLYRIQSSFIKKTPKGFVPIIVGDDDMRDVEERFLVHVKLLSKPCMVDLLELAVRQFGYGQEGVLRVPCDVRHFQKVLDSLEKVA</sequence>
<keyword evidence="3" id="KW-1185">Reference proteome</keyword>
<dbReference type="Pfam" id="PF02519">
    <property type="entry name" value="Auxin_inducible"/>
    <property type="match status" value="1"/>
</dbReference>
<organism evidence="2 3">
    <name type="scientific">Carex littledalei</name>
    <dbReference type="NCBI Taxonomy" id="544730"/>
    <lineage>
        <taxon>Eukaryota</taxon>
        <taxon>Viridiplantae</taxon>
        <taxon>Streptophyta</taxon>
        <taxon>Embryophyta</taxon>
        <taxon>Tracheophyta</taxon>
        <taxon>Spermatophyta</taxon>
        <taxon>Magnoliopsida</taxon>
        <taxon>Liliopsida</taxon>
        <taxon>Poales</taxon>
        <taxon>Cyperaceae</taxon>
        <taxon>Cyperoideae</taxon>
        <taxon>Cariceae</taxon>
        <taxon>Carex</taxon>
        <taxon>Carex subgen. Euthyceras</taxon>
    </lineage>
</organism>
<gene>
    <name evidence="2" type="ORF">FCM35_KLT01407</name>
</gene>
<proteinExistence type="inferred from homology"/>
<protein>
    <submittedName>
        <fullName evidence="2">Auxin-responsive protein SAUR40</fullName>
    </submittedName>
</protein>
<comment type="similarity">
    <text evidence="1">Belongs to the ARG7 family.</text>
</comment>
<dbReference type="InterPro" id="IPR003676">
    <property type="entry name" value="SAUR_fam"/>
</dbReference>
<comment type="caution">
    <text evidence="2">The sequence shown here is derived from an EMBL/GenBank/DDBJ whole genome shotgun (WGS) entry which is preliminary data.</text>
</comment>
<dbReference type="PANTHER" id="PTHR31374">
    <property type="entry name" value="AUXIN-INDUCED PROTEIN-LIKE-RELATED"/>
    <property type="match status" value="1"/>
</dbReference>
<dbReference type="EMBL" id="SWLB01000010">
    <property type="protein sequence ID" value="KAF3333716.1"/>
    <property type="molecule type" value="Genomic_DNA"/>
</dbReference>
<evidence type="ECO:0000313" key="2">
    <source>
        <dbReference type="EMBL" id="KAF3333716.1"/>
    </source>
</evidence>
<evidence type="ECO:0000256" key="1">
    <source>
        <dbReference type="ARBA" id="ARBA00006974"/>
    </source>
</evidence>
<evidence type="ECO:0000313" key="3">
    <source>
        <dbReference type="Proteomes" id="UP000623129"/>
    </source>
</evidence>
<name>A0A833VCD0_9POAL</name>
<dbReference type="GO" id="GO:0009733">
    <property type="term" value="P:response to auxin"/>
    <property type="evidence" value="ECO:0007669"/>
    <property type="project" value="InterPro"/>
</dbReference>
<dbReference type="PANTHER" id="PTHR31374:SF198">
    <property type="entry name" value="AUXIN-RESPONSIVE PROTEIN SAUR72"/>
    <property type="match status" value="1"/>
</dbReference>
<reference evidence="2" key="1">
    <citation type="submission" date="2020-01" db="EMBL/GenBank/DDBJ databases">
        <title>Genome sequence of Kobresia littledalei, the first chromosome-level genome in the family Cyperaceae.</title>
        <authorList>
            <person name="Qu G."/>
        </authorList>
    </citation>
    <scope>NUCLEOTIDE SEQUENCE</scope>
    <source>
        <strain evidence="2">C.B.Clarke</strain>
        <tissue evidence="2">Leaf</tissue>
    </source>
</reference>